<comment type="caution">
    <text evidence="1">The sequence shown here is derived from an EMBL/GenBank/DDBJ whole genome shotgun (WGS) entry which is preliminary data.</text>
</comment>
<accession>A0ABR3Y5T6</accession>
<dbReference type="Proteomes" id="UP001583193">
    <property type="component" value="Unassembled WGS sequence"/>
</dbReference>
<keyword evidence="2" id="KW-1185">Reference proteome</keyword>
<dbReference type="EMBL" id="JAVDPF010000005">
    <property type="protein sequence ID" value="KAL1883658.1"/>
    <property type="molecule type" value="Genomic_DNA"/>
</dbReference>
<reference evidence="1 2" key="1">
    <citation type="journal article" date="2024" name="IMA Fungus">
        <title>IMA Genome - F19 : A genome assembly and annotation guide to empower mycologists, including annotated draft genome sequences of Ceratocystis pirilliformis, Diaporthe australafricana, Fusarium ophioides, Paecilomyces lecythidis, and Sporothrix stenoceras.</title>
        <authorList>
            <person name="Aylward J."/>
            <person name="Wilson A.M."/>
            <person name="Visagie C.M."/>
            <person name="Spraker J."/>
            <person name="Barnes I."/>
            <person name="Buitendag C."/>
            <person name="Ceriani C."/>
            <person name="Del Mar Angel L."/>
            <person name="du Plessis D."/>
            <person name="Fuchs T."/>
            <person name="Gasser K."/>
            <person name="Kramer D."/>
            <person name="Li W."/>
            <person name="Munsamy K."/>
            <person name="Piso A."/>
            <person name="Price J.L."/>
            <person name="Sonnekus B."/>
            <person name="Thomas C."/>
            <person name="van der Nest A."/>
            <person name="van Dijk A."/>
            <person name="van Heerden A."/>
            <person name="van Vuuren N."/>
            <person name="Yilmaz N."/>
            <person name="Duong T.A."/>
            <person name="van der Merwe N.A."/>
            <person name="Wingfield M.J."/>
            <person name="Wingfield B.D."/>
        </authorList>
    </citation>
    <scope>NUCLEOTIDE SEQUENCE [LARGE SCALE GENOMIC DNA]</scope>
    <source>
        <strain evidence="1 2">CMW 18167</strain>
    </source>
</reference>
<gene>
    <name evidence="1" type="primary">RDS2_1</name>
    <name evidence="1" type="ORF">Plec18167_002665</name>
</gene>
<evidence type="ECO:0000313" key="1">
    <source>
        <dbReference type="EMBL" id="KAL1883658.1"/>
    </source>
</evidence>
<organism evidence="1 2">
    <name type="scientific">Paecilomyces lecythidis</name>
    <dbReference type="NCBI Taxonomy" id="3004212"/>
    <lineage>
        <taxon>Eukaryota</taxon>
        <taxon>Fungi</taxon>
        <taxon>Dikarya</taxon>
        <taxon>Ascomycota</taxon>
        <taxon>Pezizomycotina</taxon>
        <taxon>Eurotiomycetes</taxon>
        <taxon>Eurotiomycetidae</taxon>
        <taxon>Eurotiales</taxon>
        <taxon>Thermoascaceae</taxon>
        <taxon>Paecilomyces</taxon>
    </lineage>
</organism>
<proteinExistence type="predicted"/>
<name>A0ABR3Y5T6_9EURO</name>
<sequence length="194" mass="20923">MTRTVHSNQRKLASDIAAFAASLETKVVEAASLTAFSLDEQNIKTLDSYIDVLPLDPAALDVLSCIELDSVGTELWNACSRAMSIGDGEWEQETLVLLVRGVSNYAVYLCNFTGTDLVCLLTVKVLSFLMLESARNKGANGGVVSHSKEGGDETSIGLSDVRVIELLKVALKAARLCLGIRTILHPYSGWIYGI</sequence>
<protein>
    <submittedName>
        <fullName evidence="1">Transcription factor</fullName>
    </submittedName>
</protein>
<evidence type="ECO:0000313" key="2">
    <source>
        <dbReference type="Proteomes" id="UP001583193"/>
    </source>
</evidence>